<dbReference type="Gene3D" id="2.40.128.270">
    <property type="match status" value="1"/>
</dbReference>
<dbReference type="EMBL" id="BMTD01000009">
    <property type="protein sequence ID" value="GGV01155.1"/>
    <property type="molecule type" value="Genomic_DNA"/>
</dbReference>
<dbReference type="InterPro" id="IPR053147">
    <property type="entry name" value="Hsp_HslJ-like"/>
</dbReference>
<dbReference type="PANTHER" id="PTHR35535:SF2">
    <property type="entry name" value="DUF306 DOMAIN-CONTAINING PROTEIN"/>
    <property type="match status" value="1"/>
</dbReference>
<name>A0A918IEJ0_9ACTN</name>
<feature type="domain" description="DUF306" evidence="2">
    <location>
        <begin position="37"/>
        <end position="143"/>
    </location>
</feature>
<dbReference type="AlphaFoldDB" id="A0A918IEJ0"/>
<keyword evidence="1" id="KW-0732">Signal</keyword>
<evidence type="ECO:0000313" key="3">
    <source>
        <dbReference type="EMBL" id="GGV01155.1"/>
    </source>
</evidence>
<comment type="caution">
    <text evidence="3">The sequence shown here is derived from an EMBL/GenBank/DDBJ whole genome shotgun (WGS) entry which is preliminary data.</text>
</comment>
<organism evidence="3 4">
    <name type="scientific">Streptomyces filipinensis</name>
    <dbReference type="NCBI Taxonomy" id="66887"/>
    <lineage>
        <taxon>Bacteria</taxon>
        <taxon>Bacillati</taxon>
        <taxon>Actinomycetota</taxon>
        <taxon>Actinomycetes</taxon>
        <taxon>Kitasatosporales</taxon>
        <taxon>Streptomycetaceae</taxon>
        <taxon>Streptomyces</taxon>
    </lineage>
</organism>
<dbReference type="InterPro" id="IPR038670">
    <property type="entry name" value="HslJ-like_sf"/>
</dbReference>
<dbReference type="Pfam" id="PF03724">
    <property type="entry name" value="META"/>
    <property type="match status" value="1"/>
</dbReference>
<accession>A0A918IEJ0</accession>
<evidence type="ECO:0000256" key="1">
    <source>
        <dbReference type="SAM" id="SignalP"/>
    </source>
</evidence>
<gene>
    <name evidence="3" type="ORF">GCM10010260_41990</name>
</gene>
<protein>
    <recommendedName>
        <fullName evidence="2">DUF306 domain-containing protein</fullName>
    </recommendedName>
</protein>
<feature type="signal peptide" evidence="1">
    <location>
        <begin position="1"/>
        <end position="28"/>
    </location>
</feature>
<reference evidence="3" key="1">
    <citation type="journal article" date="2014" name="Int. J. Syst. Evol. Microbiol.">
        <title>Complete genome sequence of Corynebacterium casei LMG S-19264T (=DSM 44701T), isolated from a smear-ripened cheese.</title>
        <authorList>
            <consortium name="US DOE Joint Genome Institute (JGI-PGF)"/>
            <person name="Walter F."/>
            <person name="Albersmeier A."/>
            <person name="Kalinowski J."/>
            <person name="Ruckert C."/>
        </authorList>
    </citation>
    <scope>NUCLEOTIDE SEQUENCE</scope>
    <source>
        <strain evidence="3">JCM 4369</strain>
    </source>
</reference>
<evidence type="ECO:0000259" key="2">
    <source>
        <dbReference type="Pfam" id="PF03724"/>
    </source>
</evidence>
<dbReference type="Proteomes" id="UP000618795">
    <property type="component" value="Unassembled WGS sequence"/>
</dbReference>
<dbReference type="PANTHER" id="PTHR35535">
    <property type="entry name" value="HEAT SHOCK PROTEIN HSLJ"/>
    <property type="match status" value="1"/>
</dbReference>
<sequence>MNRYKQRMTLTAAAVLVPLTVACGIGKADSGPVTDRQPVTGIDWRVDRLTVGDTTRDAPAVARLRIDADGTAAGNLGCNHFSARATVHGDRITFGDLRTTRMACAPDRMDFERALARTLTTGTLVARTGEGRLTLTDGDGDRIHLSHTAPD</sequence>
<keyword evidence="4" id="KW-1185">Reference proteome</keyword>
<reference evidence="3" key="2">
    <citation type="submission" date="2020-09" db="EMBL/GenBank/DDBJ databases">
        <authorList>
            <person name="Sun Q."/>
            <person name="Ohkuma M."/>
        </authorList>
    </citation>
    <scope>NUCLEOTIDE SEQUENCE</scope>
    <source>
        <strain evidence="3">JCM 4369</strain>
    </source>
</reference>
<proteinExistence type="predicted"/>
<evidence type="ECO:0000313" key="4">
    <source>
        <dbReference type="Proteomes" id="UP000618795"/>
    </source>
</evidence>
<feature type="chain" id="PRO_5039431028" description="DUF306 domain-containing protein" evidence="1">
    <location>
        <begin position="29"/>
        <end position="151"/>
    </location>
</feature>
<dbReference type="PROSITE" id="PS51257">
    <property type="entry name" value="PROKAR_LIPOPROTEIN"/>
    <property type="match status" value="1"/>
</dbReference>
<dbReference type="InterPro" id="IPR005184">
    <property type="entry name" value="DUF306_Meta_HslJ"/>
</dbReference>